<keyword evidence="1 2" id="KW-0175">Coiled coil</keyword>
<keyword evidence="4" id="KW-0472">Membrane</keyword>
<dbReference type="GO" id="GO:0008017">
    <property type="term" value="F:microtubule binding"/>
    <property type="evidence" value="ECO:0007669"/>
    <property type="project" value="TreeGrafter"/>
</dbReference>
<dbReference type="GeneTree" id="ENSGT00950000183026"/>
<protein>
    <recommendedName>
        <fullName evidence="7">Microtubule associated scaffold protein 2</fullName>
    </recommendedName>
</protein>
<evidence type="ECO:0008006" key="7">
    <source>
        <dbReference type="Google" id="ProtNLM"/>
    </source>
</evidence>
<dbReference type="Proteomes" id="UP000314983">
    <property type="component" value="Chromosome 15"/>
</dbReference>
<keyword evidence="6" id="KW-1185">Reference proteome</keyword>
<evidence type="ECO:0000313" key="5">
    <source>
        <dbReference type="Ensembl" id="ENSEEEP00000059319.1"/>
    </source>
</evidence>
<evidence type="ECO:0000256" key="2">
    <source>
        <dbReference type="SAM" id="Coils"/>
    </source>
</evidence>
<evidence type="ECO:0000313" key="6">
    <source>
        <dbReference type="Proteomes" id="UP000314983"/>
    </source>
</evidence>
<reference evidence="5" key="3">
    <citation type="submission" date="2025-09" db="UniProtKB">
        <authorList>
            <consortium name="Ensembl"/>
        </authorList>
    </citation>
    <scope>IDENTIFICATION</scope>
</reference>
<reference evidence="5" key="2">
    <citation type="submission" date="2025-08" db="UniProtKB">
        <authorList>
            <consortium name="Ensembl"/>
        </authorList>
    </citation>
    <scope>IDENTIFICATION</scope>
</reference>
<proteinExistence type="predicted"/>
<gene>
    <name evidence="5" type="primary">CCDC69</name>
</gene>
<feature type="coiled-coil region" evidence="2">
    <location>
        <begin position="136"/>
        <end position="303"/>
    </location>
</feature>
<feature type="coiled-coil region" evidence="2">
    <location>
        <begin position="48"/>
        <end position="97"/>
    </location>
</feature>
<evidence type="ECO:0000256" key="1">
    <source>
        <dbReference type="ARBA" id="ARBA00023054"/>
    </source>
</evidence>
<evidence type="ECO:0000256" key="3">
    <source>
        <dbReference type="SAM" id="MobiDB-lite"/>
    </source>
</evidence>
<dbReference type="InterPro" id="IPR051293">
    <property type="entry name" value="MTUS1/CCDC69"/>
</dbReference>
<accession>A0AAY5ERZ0</accession>
<reference evidence="5 6" key="1">
    <citation type="submission" date="2020-05" db="EMBL/GenBank/DDBJ databases">
        <title>Electrophorus electricus (electric eel) genome, fEleEle1, primary haplotype.</title>
        <authorList>
            <person name="Myers G."/>
            <person name="Meyer A."/>
            <person name="Fedrigo O."/>
            <person name="Formenti G."/>
            <person name="Rhie A."/>
            <person name="Tracey A."/>
            <person name="Sims Y."/>
            <person name="Jarvis E.D."/>
        </authorList>
    </citation>
    <scope>NUCLEOTIDE SEQUENCE [LARGE SCALE GENOMIC DNA]</scope>
</reference>
<feature type="transmembrane region" description="Helical" evidence="4">
    <location>
        <begin position="12"/>
        <end position="45"/>
    </location>
</feature>
<dbReference type="GO" id="GO:0005634">
    <property type="term" value="C:nucleus"/>
    <property type="evidence" value="ECO:0007669"/>
    <property type="project" value="TreeGrafter"/>
</dbReference>
<keyword evidence="4" id="KW-0812">Transmembrane</keyword>
<organism evidence="5 6">
    <name type="scientific">Electrophorus electricus</name>
    <name type="common">Electric eel</name>
    <name type="synonym">Gymnotus electricus</name>
    <dbReference type="NCBI Taxonomy" id="8005"/>
    <lineage>
        <taxon>Eukaryota</taxon>
        <taxon>Metazoa</taxon>
        <taxon>Chordata</taxon>
        <taxon>Craniata</taxon>
        <taxon>Vertebrata</taxon>
        <taxon>Euteleostomi</taxon>
        <taxon>Actinopterygii</taxon>
        <taxon>Neopterygii</taxon>
        <taxon>Teleostei</taxon>
        <taxon>Ostariophysi</taxon>
        <taxon>Gymnotiformes</taxon>
        <taxon>Gymnotoidei</taxon>
        <taxon>Gymnotidae</taxon>
        <taxon>Electrophorus</taxon>
    </lineage>
</organism>
<dbReference type="Ensembl" id="ENSEEET00000060134.1">
    <property type="protein sequence ID" value="ENSEEEP00000059319.1"/>
    <property type="gene ID" value="ENSEEEG00000019682.2"/>
</dbReference>
<name>A0AAY5ERZ0_ELEEL</name>
<dbReference type="PANTHER" id="PTHR24200">
    <property type="entry name" value="TOUCAN, ISOFORM A"/>
    <property type="match status" value="1"/>
</dbReference>
<dbReference type="PANTHER" id="PTHR24200:SF14">
    <property type="entry name" value="MICROTUBULE-ASSOCIATED TUMOR SUPPRESSOR CANDIDATE 2"/>
    <property type="match status" value="1"/>
</dbReference>
<keyword evidence="4" id="KW-1133">Transmembrane helix</keyword>
<evidence type="ECO:0000256" key="4">
    <source>
        <dbReference type="SAM" id="Phobius"/>
    </source>
</evidence>
<feature type="region of interest" description="Disordered" evidence="3">
    <location>
        <begin position="305"/>
        <end position="338"/>
    </location>
</feature>
<dbReference type="GO" id="GO:0005737">
    <property type="term" value="C:cytoplasm"/>
    <property type="evidence" value="ECO:0007669"/>
    <property type="project" value="TreeGrafter"/>
</dbReference>
<sequence>HHYLNQTIYFSTISPVCLCICLFLSVCVCVYVALCVWLCVVAVAVGRWECLQGEKEELENRFQEQLKELRVQKQKELQALQEILRHEQQEETELLQKQQHNQLEQLCSQHHQQVEEMTQSHEAALQEMGASHTVIILALADLKMAHEQEKKSLEEEFEKLRLSLQDQVDTLTFQNHSLRDRAKRFEEALRRSTDEQIDALAPYQHIEEDLKSLKEVLEMKNHQIHEQQLKISELERTAQKNVLLEERVQVLQQKNEDLKARIDLNLALSRQLSEENANLQEYVEKESNEKKRLSRTNEELLWRLQTGELSPRMSPNQSPLHRPPVDSASPTRLPPCPP</sequence>
<dbReference type="AlphaFoldDB" id="A0AAY5ERZ0"/>